<dbReference type="EMBL" id="JANPWB010000006">
    <property type="protein sequence ID" value="KAJ1174809.1"/>
    <property type="molecule type" value="Genomic_DNA"/>
</dbReference>
<evidence type="ECO:0000313" key="2">
    <source>
        <dbReference type="EMBL" id="KAJ1174809.1"/>
    </source>
</evidence>
<protein>
    <submittedName>
        <fullName evidence="2">Uncharacterized protein</fullName>
    </submittedName>
</protein>
<dbReference type="AlphaFoldDB" id="A0AAV7TEP6"/>
<feature type="region of interest" description="Disordered" evidence="1">
    <location>
        <begin position="105"/>
        <end position="189"/>
    </location>
</feature>
<reference evidence="2" key="1">
    <citation type="journal article" date="2022" name="bioRxiv">
        <title>Sequencing and chromosome-scale assembly of the giantPleurodeles waltlgenome.</title>
        <authorList>
            <person name="Brown T."/>
            <person name="Elewa A."/>
            <person name="Iarovenko S."/>
            <person name="Subramanian E."/>
            <person name="Araus A.J."/>
            <person name="Petzold A."/>
            <person name="Susuki M."/>
            <person name="Suzuki K.-i.T."/>
            <person name="Hayashi T."/>
            <person name="Toyoda A."/>
            <person name="Oliveira C."/>
            <person name="Osipova E."/>
            <person name="Leigh N.D."/>
            <person name="Simon A."/>
            <person name="Yun M.H."/>
        </authorList>
    </citation>
    <scope>NUCLEOTIDE SEQUENCE</scope>
    <source>
        <strain evidence="2">20211129_DDA</strain>
        <tissue evidence="2">Liver</tissue>
    </source>
</reference>
<evidence type="ECO:0000313" key="3">
    <source>
        <dbReference type="Proteomes" id="UP001066276"/>
    </source>
</evidence>
<proteinExistence type="predicted"/>
<feature type="compositionally biased region" description="Low complexity" evidence="1">
    <location>
        <begin position="114"/>
        <end position="132"/>
    </location>
</feature>
<keyword evidence="3" id="KW-1185">Reference proteome</keyword>
<gene>
    <name evidence="2" type="ORF">NDU88_000100</name>
</gene>
<comment type="caution">
    <text evidence="2">The sequence shown here is derived from an EMBL/GenBank/DDBJ whole genome shotgun (WGS) entry which is preliminary data.</text>
</comment>
<name>A0AAV7TEP6_PLEWA</name>
<sequence>MKGHSVRRVWHQVCCWPIQGQTIKRPPGSSHGYSGYVFLGGVCTQLSPRRASPGGSPRPCSRSAGGHAAGRHQAPPPRERGRPATGRYFPQLLWLAVNPGGFSPAAPARWQNRGSHPAQGSPSPPGARAGAATTFQRSRPPAPVVAPASERETARSGLPGLRLPAGPRAPTSTGQPESSGSPRRGCNRSSAARPLALVVVSVSKCRTARSGASRLQISVGPSGAEQLSVRHVQLRGHAPNTTTG</sequence>
<feature type="compositionally biased region" description="Low complexity" evidence="1">
    <location>
        <begin position="48"/>
        <end position="66"/>
    </location>
</feature>
<feature type="region of interest" description="Disordered" evidence="1">
    <location>
        <begin position="48"/>
        <end position="85"/>
    </location>
</feature>
<evidence type="ECO:0000256" key="1">
    <source>
        <dbReference type="SAM" id="MobiDB-lite"/>
    </source>
</evidence>
<dbReference type="Proteomes" id="UP001066276">
    <property type="component" value="Chromosome 3_2"/>
</dbReference>
<organism evidence="2 3">
    <name type="scientific">Pleurodeles waltl</name>
    <name type="common">Iberian ribbed newt</name>
    <dbReference type="NCBI Taxonomy" id="8319"/>
    <lineage>
        <taxon>Eukaryota</taxon>
        <taxon>Metazoa</taxon>
        <taxon>Chordata</taxon>
        <taxon>Craniata</taxon>
        <taxon>Vertebrata</taxon>
        <taxon>Euteleostomi</taxon>
        <taxon>Amphibia</taxon>
        <taxon>Batrachia</taxon>
        <taxon>Caudata</taxon>
        <taxon>Salamandroidea</taxon>
        <taxon>Salamandridae</taxon>
        <taxon>Pleurodelinae</taxon>
        <taxon>Pleurodeles</taxon>
    </lineage>
</organism>
<accession>A0AAV7TEP6</accession>
<feature type="compositionally biased region" description="Polar residues" evidence="1">
    <location>
        <begin position="170"/>
        <end position="181"/>
    </location>
</feature>